<dbReference type="InterPro" id="IPR012347">
    <property type="entry name" value="Ferritin-like"/>
</dbReference>
<proteinExistence type="predicted"/>
<dbReference type="OrthoDB" id="517560at2"/>
<dbReference type="AlphaFoldDB" id="A0A418ZNV9"/>
<evidence type="ECO:0000313" key="3">
    <source>
        <dbReference type="Proteomes" id="UP000285530"/>
    </source>
</evidence>
<feature type="non-terminal residue" evidence="2">
    <location>
        <position position="1"/>
    </location>
</feature>
<sequence>FAAPALAQDGEFRLPEQCTAAAAGGEMDHASMGHGGAHADHGAGMDSGTMEMMGMGGMDVEAMPEHVQENMRRMMVTMPAMHDGMMNEDADVAFACGMIAHHQGAIDMAEVLLAHGEDEQMRALAQEIIDAQEAEIEQMTTWLAENAN</sequence>
<dbReference type="Proteomes" id="UP000285530">
    <property type="component" value="Unassembled WGS sequence"/>
</dbReference>
<name>A0A418ZNV9_9RHOB</name>
<dbReference type="EMBL" id="QZEV01000207">
    <property type="protein sequence ID" value="RJK93610.1"/>
    <property type="molecule type" value="Genomic_DNA"/>
</dbReference>
<accession>A0A418ZNV9</accession>
<comment type="caution">
    <text evidence="2">The sequence shown here is derived from an EMBL/GenBank/DDBJ whole genome shotgun (WGS) entry which is preliminary data.</text>
</comment>
<dbReference type="Gene3D" id="1.20.1260.10">
    <property type="match status" value="1"/>
</dbReference>
<gene>
    <name evidence="2" type="ORF">D3P06_18795</name>
</gene>
<dbReference type="RefSeq" id="WP_119887920.1">
    <property type="nucleotide sequence ID" value="NZ_QZEV01000207.1"/>
</dbReference>
<organism evidence="2 3">
    <name type="scientific">Paracoccus aestuarii</name>
    <dbReference type="NCBI Taxonomy" id="453842"/>
    <lineage>
        <taxon>Bacteria</taxon>
        <taxon>Pseudomonadati</taxon>
        <taxon>Pseudomonadota</taxon>
        <taxon>Alphaproteobacteria</taxon>
        <taxon>Rhodobacterales</taxon>
        <taxon>Paracoccaceae</taxon>
        <taxon>Paracoccus</taxon>
    </lineage>
</organism>
<evidence type="ECO:0000313" key="2">
    <source>
        <dbReference type="EMBL" id="RJK93610.1"/>
    </source>
</evidence>
<dbReference type="PANTHER" id="PTHR36933:SF1">
    <property type="entry name" value="SLL0788 PROTEIN"/>
    <property type="match status" value="1"/>
</dbReference>
<dbReference type="PANTHER" id="PTHR36933">
    <property type="entry name" value="SLL0788 PROTEIN"/>
    <property type="match status" value="1"/>
</dbReference>
<feature type="domain" description="DUF305" evidence="1">
    <location>
        <begin position="59"/>
        <end position="143"/>
    </location>
</feature>
<evidence type="ECO:0000259" key="1">
    <source>
        <dbReference type="Pfam" id="PF03713"/>
    </source>
</evidence>
<protein>
    <submittedName>
        <fullName evidence="2">DUF305 domain-containing protein</fullName>
    </submittedName>
</protein>
<dbReference type="Pfam" id="PF03713">
    <property type="entry name" value="DUF305"/>
    <property type="match status" value="1"/>
</dbReference>
<reference evidence="2 3" key="1">
    <citation type="submission" date="2018-09" db="EMBL/GenBank/DDBJ databases">
        <title>Paracoccus onubensis nov. sp. a moderate halophilic bacterium isolated from Gruta de las Maravillas (Aracena, Spain).</title>
        <authorList>
            <person name="Jurado V."/>
            <person name="Gutierrez-Patricio S."/>
            <person name="Gonzalez-Pimentel J.L."/>
            <person name="Laiz L."/>
            <person name="Saiz-Jimenez C."/>
        </authorList>
    </citation>
    <scope>NUCLEOTIDE SEQUENCE [LARGE SCALE GENOMIC DNA]</scope>
    <source>
        <strain evidence="2 3">DSM 19484</strain>
    </source>
</reference>
<dbReference type="InterPro" id="IPR005183">
    <property type="entry name" value="DUF305_CopM-like"/>
</dbReference>
<keyword evidence="3" id="KW-1185">Reference proteome</keyword>